<dbReference type="Pfam" id="PF07719">
    <property type="entry name" value="TPR_2"/>
    <property type="match status" value="1"/>
</dbReference>
<name>A0A1J7BPW0_FLAJO</name>
<evidence type="ECO:0000256" key="3">
    <source>
        <dbReference type="PROSITE-ProRule" id="PRU00339"/>
    </source>
</evidence>
<proteinExistence type="predicted"/>
<feature type="repeat" description="TPR" evidence="3">
    <location>
        <begin position="122"/>
        <end position="155"/>
    </location>
</feature>
<accession>A0A1J7BPW0</accession>
<dbReference type="AlphaFoldDB" id="A0A1J7BPW0"/>
<protein>
    <submittedName>
        <fullName evidence="4">Uncharacterized protein</fullName>
    </submittedName>
</protein>
<dbReference type="Pfam" id="PF00515">
    <property type="entry name" value="TPR_1"/>
    <property type="match status" value="1"/>
</dbReference>
<dbReference type="PANTHER" id="PTHR44858:SF1">
    <property type="entry name" value="UDP-N-ACETYLGLUCOSAMINE--PEPTIDE N-ACETYLGLUCOSAMINYLTRANSFERASE SPINDLY-RELATED"/>
    <property type="match status" value="1"/>
</dbReference>
<keyword evidence="1" id="KW-0677">Repeat</keyword>
<dbReference type="SMART" id="SM00028">
    <property type="entry name" value="TPR"/>
    <property type="match status" value="4"/>
</dbReference>
<dbReference type="RefSeq" id="WP_071637932.1">
    <property type="nucleotide sequence ID" value="NZ_MLFK01000009.1"/>
</dbReference>
<keyword evidence="2 3" id="KW-0802">TPR repeat</keyword>
<dbReference type="Proteomes" id="UP000182826">
    <property type="component" value="Unassembled WGS sequence"/>
</dbReference>
<evidence type="ECO:0000313" key="5">
    <source>
        <dbReference type="Proteomes" id="UP000182826"/>
    </source>
</evidence>
<organism evidence="4 5">
    <name type="scientific">Flavobacterium johnsoniae</name>
    <name type="common">Cytophaga johnsonae</name>
    <dbReference type="NCBI Taxonomy" id="986"/>
    <lineage>
        <taxon>Bacteria</taxon>
        <taxon>Pseudomonadati</taxon>
        <taxon>Bacteroidota</taxon>
        <taxon>Flavobacteriia</taxon>
        <taxon>Flavobacteriales</taxon>
        <taxon>Flavobacteriaceae</taxon>
        <taxon>Flavobacterium</taxon>
    </lineage>
</organism>
<feature type="repeat" description="TPR" evidence="3">
    <location>
        <begin position="19"/>
        <end position="52"/>
    </location>
</feature>
<reference evidence="4 5" key="1">
    <citation type="submission" date="2016-10" db="EMBL/GenBank/DDBJ databases">
        <title>Draft Genome Sequence of Rhizobacteria Flavobacterium johnsoniae CI04.</title>
        <authorList>
            <person name="Bravo J.I."/>
            <person name="Lozano G.L."/>
            <person name="Handelsman J."/>
        </authorList>
    </citation>
    <scope>NUCLEOTIDE SEQUENCE [LARGE SCALE GENOMIC DNA]</scope>
    <source>
        <strain evidence="4 5">CI04</strain>
    </source>
</reference>
<dbReference type="PROSITE" id="PS50005">
    <property type="entry name" value="TPR"/>
    <property type="match status" value="3"/>
</dbReference>
<dbReference type="Gene3D" id="1.25.40.10">
    <property type="entry name" value="Tetratricopeptide repeat domain"/>
    <property type="match status" value="2"/>
</dbReference>
<dbReference type="InterPro" id="IPR050498">
    <property type="entry name" value="Ycf3"/>
</dbReference>
<dbReference type="EMBL" id="MLFK01000009">
    <property type="protein sequence ID" value="OIV40731.1"/>
    <property type="molecule type" value="Genomic_DNA"/>
</dbReference>
<gene>
    <name evidence="4" type="ORF">BKM63_17895</name>
</gene>
<evidence type="ECO:0000256" key="1">
    <source>
        <dbReference type="ARBA" id="ARBA00022737"/>
    </source>
</evidence>
<dbReference type="OrthoDB" id="9811837at2"/>
<dbReference type="Pfam" id="PF13181">
    <property type="entry name" value="TPR_8"/>
    <property type="match status" value="1"/>
</dbReference>
<dbReference type="PANTHER" id="PTHR44858">
    <property type="entry name" value="TETRATRICOPEPTIDE REPEAT PROTEIN 6"/>
    <property type="match status" value="1"/>
</dbReference>
<dbReference type="PROSITE" id="PS50293">
    <property type="entry name" value="TPR_REGION"/>
    <property type="match status" value="1"/>
</dbReference>
<dbReference type="InterPro" id="IPR011990">
    <property type="entry name" value="TPR-like_helical_dom_sf"/>
</dbReference>
<dbReference type="SUPFAM" id="SSF48452">
    <property type="entry name" value="TPR-like"/>
    <property type="match status" value="1"/>
</dbReference>
<feature type="repeat" description="TPR" evidence="3">
    <location>
        <begin position="88"/>
        <end position="121"/>
    </location>
</feature>
<evidence type="ECO:0000256" key="2">
    <source>
        <dbReference type="ARBA" id="ARBA00022803"/>
    </source>
</evidence>
<sequence>MKNVLKWALFSLLMFGCQGDDYYNLGVYEAKSENYEKSIYYFSKAIDENPNDNEAYFSRAYSQQKIGGKERNVILDYSKSLELNPNDFEAHNNRGAAYMKIKDYKNALSDYEKTIELNPNYSLAFYNMGNLFVLINDKKNACENYNKALELGYKAEDIKLKIMANCK</sequence>
<evidence type="ECO:0000313" key="4">
    <source>
        <dbReference type="EMBL" id="OIV40731.1"/>
    </source>
</evidence>
<comment type="caution">
    <text evidence="4">The sequence shown here is derived from an EMBL/GenBank/DDBJ whole genome shotgun (WGS) entry which is preliminary data.</text>
</comment>
<dbReference type="InterPro" id="IPR019734">
    <property type="entry name" value="TPR_rpt"/>
</dbReference>
<keyword evidence="5" id="KW-1185">Reference proteome</keyword>
<dbReference type="InterPro" id="IPR013105">
    <property type="entry name" value="TPR_2"/>
</dbReference>
<dbReference type="PROSITE" id="PS51257">
    <property type="entry name" value="PROKAR_LIPOPROTEIN"/>
    <property type="match status" value="1"/>
</dbReference>